<comment type="caution">
    <text evidence="1">The sequence shown here is derived from an EMBL/GenBank/DDBJ whole genome shotgun (WGS) entry which is preliminary data.</text>
</comment>
<accession>A0ABP0I8F2</accession>
<dbReference type="Proteomes" id="UP001642484">
    <property type="component" value="Unassembled WGS sequence"/>
</dbReference>
<name>A0ABP0I8F2_9DINO</name>
<protein>
    <submittedName>
        <fullName evidence="1">Uncharacterized protein</fullName>
    </submittedName>
</protein>
<dbReference type="EMBL" id="CAXAMN010002259">
    <property type="protein sequence ID" value="CAK8998834.1"/>
    <property type="molecule type" value="Genomic_DNA"/>
</dbReference>
<proteinExistence type="predicted"/>
<evidence type="ECO:0000313" key="1">
    <source>
        <dbReference type="EMBL" id="CAK8998834.1"/>
    </source>
</evidence>
<gene>
    <name evidence="1" type="ORF">CCMP2556_LOCUS5417</name>
</gene>
<evidence type="ECO:0000313" key="2">
    <source>
        <dbReference type="Proteomes" id="UP001642484"/>
    </source>
</evidence>
<sequence>MKSTKMSSRFQEMLCGDEGDDFVCGYPMYTDSKTAEPYVLELYRAHGAAAKDLISNRLRHNALTILRHMVRKKAKPDMMHYPLPIQAVAPLMALTWRSRRSQWHRFL</sequence>
<organism evidence="1 2">
    <name type="scientific">Durusdinium trenchii</name>
    <dbReference type="NCBI Taxonomy" id="1381693"/>
    <lineage>
        <taxon>Eukaryota</taxon>
        <taxon>Sar</taxon>
        <taxon>Alveolata</taxon>
        <taxon>Dinophyceae</taxon>
        <taxon>Suessiales</taxon>
        <taxon>Symbiodiniaceae</taxon>
        <taxon>Durusdinium</taxon>
    </lineage>
</organism>
<keyword evidence="2" id="KW-1185">Reference proteome</keyword>
<reference evidence="1 2" key="1">
    <citation type="submission" date="2024-02" db="EMBL/GenBank/DDBJ databases">
        <authorList>
            <person name="Chen Y."/>
            <person name="Shah S."/>
            <person name="Dougan E. K."/>
            <person name="Thang M."/>
            <person name="Chan C."/>
        </authorList>
    </citation>
    <scope>NUCLEOTIDE SEQUENCE [LARGE SCALE GENOMIC DNA]</scope>
</reference>